<accession>I5C080</accession>
<keyword evidence="2" id="KW-1185">Reference proteome</keyword>
<dbReference type="AlphaFoldDB" id="I5C080"/>
<dbReference type="Proteomes" id="UP000005551">
    <property type="component" value="Unassembled WGS sequence"/>
</dbReference>
<gene>
    <name evidence="1" type="ORF">A3SI_13919</name>
</gene>
<dbReference type="STRING" id="1189621.A3SI_13919"/>
<evidence type="ECO:0000313" key="2">
    <source>
        <dbReference type="Proteomes" id="UP000005551"/>
    </source>
</evidence>
<protein>
    <submittedName>
        <fullName evidence="1">Uncharacterized protein</fullName>
    </submittedName>
</protein>
<organism evidence="1 2">
    <name type="scientific">Nitritalea halalkaliphila LW7</name>
    <dbReference type="NCBI Taxonomy" id="1189621"/>
    <lineage>
        <taxon>Bacteria</taxon>
        <taxon>Pseudomonadati</taxon>
        <taxon>Bacteroidota</taxon>
        <taxon>Cytophagia</taxon>
        <taxon>Cytophagales</taxon>
        <taxon>Cyclobacteriaceae</taxon>
        <taxon>Nitritalea</taxon>
    </lineage>
</organism>
<dbReference type="EMBL" id="AJYA01000031">
    <property type="protein sequence ID" value="EIM75232.1"/>
    <property type="molecule type" value="Genomic_DNA"/>
</dbReference>
<comment type="caution">
    <text evidence="1">The sequence shown here is derived from an EMBL/GenBank/DDBJ whole genome shotgun (WGS) entry which is preliminary data.</text>
</comment>
<proteinExistence type="predicted"/>
<evidence type="ECO:0000313" key="1">
    <source>
        <dbReference type="EMBL" id="EIM75232.1"/>
    </source>
</evidence>
<dbReference type="RefSeq" id="WP_009055965.1">
    <property type="nucleotide sequence ID" value="NZ_AJYA01000031.1"/>
</dbReference>
<name>I5C080_9BACT</name>
<reference evidence="1 2" key="1">
    <citation type="submission" date="2012-05" db="EMBL/GenBank/DDBJ databases">
        <title>Genome sequence of Nitritalea halalkaliphila LW7.</title>
        <authorList>
            <person name="Jangir P.K."/>
            <person name="Singh A."/>
            <person name="Shivaji S."/>
            <person name="Sharma R."/>
        </authorList>
    </citation>
    <scope>NUCLEOTIDE SEQUENCE [LARGE SCALE GENOMIC DNA]</scope>
    <source>
        <strain evidence="1 2">LW7</strain>
    </source>
</reference>
<sequence>MKLTCDQELYSEFDRQLPELSVELRSEATLQEQQKLIHIIVQFADYTEKRLLQGDKKSLKKVSDAGGKIVQKRE</sequence>